<evidence type="ECO:0000256" key="1">
    <source>
        <dbReference type="ARBA" id="ARBA00022723"/>
    </source>
</evidence>
<dbReference type="InterPro" id="IPR031675">
    <property type="entry name" value="STPPase_N"/>
</dbReference>
<dbReference type="InterPro" id="IPR002016">
    <property type="entry name" value="Haem_peroxidase"/>
</dbReference>
<dbReference type="InterPro" id="IPR006186">
    <property type="entry name" value="Ser/Thr-sp_prot-phosphatase"/>
</dbReference>
<comment type="catalytic activity">
    <reaction evidence="5">
        <text>O-phospho-L-threonyl-[protein] + H2O = L-threonyl-[protein] + phosphate</text>
        <dbReference type="Rhea" id="RHEA:47004"/>
        <dbReference type="Rhea" id="RHEA-COMP:11060"/>
        <dbReference type="Rhea" id="RHEA-COMP:11605"/>
        <dbReference type="ChEBI" id="CHEBI:15377"/>
        <dbReference type="ChEBI" id="CHEBI:30013"/>
        <dbReference type="ChEBI" id="CHEBI:43474"/>
        <dbReference type="ChEBI" id="CHEBI:61977"/>
        <dbReference type="EC" id="3.1.3.16"/>
    </reaction>
</comment>
<dbReference type="EC" id="3.1.3.16" evidence="5"/>
<feature type="non-terminal residue" evidence="7">
    <location>
        <position position="2877"/>
    </location>
</feature>
<keyword evidence="3" id="KW-0904">Protein phosphatase</keyword>
<reference evidence="7" key="1">
    <citation type="submission" date="2022-03" db="EMBL/GenBank/DDBJ databases">
        <title>Draft genome sequence of Aduncisulcus paluster, a free-living microaerophilic Fornicata.</title>
        <authorList>
            <person name="Yuyama I."/>
            <person name="Kume K."/>
            <person name="Tamura T."/>
            <person name="Inagaki Y."/>
            <person name="Hashimoto T."/>
        </authorList>
    </citation>
    <scope>NUCLEOTIDE SEQUENCE</scope>
    <source>
        <strain evidence="7">NY0171</strain>
    </source>
</reference>
<accession>A0ABQ5KH07</accession>
<evidence type="ECO:0000256" key="5">
    <source>
        <dbReference type="RuleBase" id="RU004273"/>
    </source>
</evidence>
<dbReference type="InterPro" id="IPR050341">
    <property type="entry name" value="PP1_catalytic_subunit"/>
</dbReference>
<comment type="similarity">
    <text evidence="5">Belongs to the PPP phosphatase family.</text>
</comment>
<dbReference type="PANTHER" id="PTHR11668:SF516">
    <property type="entry name" value="SERINE_THREONINE SPECIFIC PROTEIN PHOSPHATASES DOMAIN-CONTAINING PROTEIN"/>
    <property type="match status" value="1"/>
</dbReference>
<dbReference type="PROSITE" id="PS00125">
    <property type="entry name" value="SER_THR_PHOSPHATASE"/>
    <property type="match status" value="1"/>
</dbReference>
<dbReference type="PROSITE" id="PS50873">
    <property type="entry name" value="PEROXIDASE_4"/>
    <property type="match status" value="1"/>
</dbReference>
<dbReference type="SMART" id="SM00156">
    <property type="entry name" value="PP2Ac"/>
    <property type="match status" value="1"/>
</dbReference>
<keyword evidence="4" id="KW-0464">Manganese</keyword>
<evidence type="ECO:0000313" key="8">
    <source>
        <dbReference type="Proteomes" id="UP001057375"/>
    </source>
</evidence>
<dbReference type="PANTHER" id="PTHR11668">
    <property type="entry name" value="SERINE/THREONINE PROTEIN PHOSPHATASE"/>
    <property type="match status" value="1"/>
</dbReference>
<gene>
    <name evidence="7" type="ORF">ADUPG1_006154</name>
</gene>
<dbReference type="Gene3D" id="3.60.21.10">
    <property type="match status" value="1"/>
</dbReference>
<dbReference type="Pfam" id="PF00149">
    <property type="entry name" value="Metallophos"/>
    <property type="match status" value="1"/>
</dbReference>
<proteinExistence type="inferred from homology"/>
<evidence type="ECO:0000256" key="3">
    <source>
        <dbReference type="ARBA" id="ARBA00022912"/>
    </source>
</evidence>
<comment type="caution">
    <text evidence="7">The sequence shown here is derived from an EMBL/GenBank/DDBJ whole genome shotgun (WGS) entry which is preliminary data.</text>
</comment>
<keyword evidence="1" id="KW-0479">Metal-binding</keyword>
<protein>
    <recommendedName>
        <fullName evidence="5">Serine/threonine-protein phosphatase</fullName>
        <ecNumber evidence="5">3.1.3.16</ecNumber>
    </recommendedName>
</protein>
<name>A0ABQ5KH07_9EUKA</name>
<dbReference type="InterPro" id="IPR004843">
    <property type="entry name" value="Calcineurin-like_PHP"/>
</dbReference>
<evidence type="ECO:0000259" key="6">
    <source>
        <dbReference type="PROSITE" id="PS50873"/>
    </source>
</evidence>
<evidence type="ECO:0000256" key="2">
    <source>
        <dbReference type="ARBA" id="ARBA00022801"/>
    </source>
</evidence>
<evidence type="ECO:0000256" key="4">
    <source>
        <dbReference type="ARBA" id="ARBA00023211"/>
    </source>
</evidence>
<sequence>MELIDSVIKKLSEVKFSRPNKTVVIPEDHIKIILDKSIESFSSQPVLLDKLSTPLRIFGDIHGQYADLLRLFEFTGTPGTIPMNFLFLGDYVDRGYGQFECILLLLCYKIKYSDSIFLLRGNHETANVNKHYGFYQACIAKYNIAMWRKFCDCFDWMPLAAVIDEKIFCTHGGLSPSLTEVSEIELAMKRPLDIGESGMLSDLLWADPSAITGWAENNRGVSYIFGNDVVDTFLENNKFELICRAHQVVEDGYEFFADRKLVTIFSAPNYMNSYNNGAAVMTIEKDLKCSFQVLKPVHRSFDIDVNSPTGILSGSSKCLQHYLFEIESSSDYTNGIVVSPTNAGCYYIQTSLANIPGISIDVGSNSILIVEKALSSTEGISLIAEEIVIVDDDPDNFVSGNSVSISASGSISIQTDSFYPNTSMSAIDNLDIVANTTLDLSANPTFSASDISVDMSSVDCIFDNGMFIGDVSVSCDKIEVSESVFDGGILQFVATDELLLSSNLTVPSPTISNTYNSFECNSLSVTHLQQLTGSVVITATTSAAFNDDFISSNDLSANPTFSASDISVDMSSVDCIFDNGMFIGDVSVSCDKIEVSESVFDGGILQFVATDELLLSSNLTVPSPTISNTYNSFECNSLSVTHLQQLTGSVVITATTSAAFNDDFISSNGSITMDVDSLGTPTSSLTLSGKKGLYITSSNESVFDGGILQFVATDELLLSSNLTVPSPTISNTYNSFECNSLSVTHLQQLTGSVVITATTSAAFNDDFISSNGSITMDVDSLGTPTSSLTLSGKKGLYITSSNGLSNSTYLYSFVSPSGQVRVNMSGSMEGVDSISGTFVYVNTTSTESMSFGNVTSSSGSIILIGYDIASSSPTSNEISCATTCSIQATNSINVGDIISGENVTIRATDSNITLKDITIEDGSATITSDSGYITLDELNLSDTQLLEKSITISSSGALNVGTKLMTNGGKVQLSFSNYLSEISSVQTKGGDVEITYSGSNSTAPIFSSIVTNGGNIKVDTDSAAVQLNSISTNGGSLSVTGLVAMGDDWDMVNGDITINNDISGSLTFNQNINYPNAIKITVSDNTTISFSAALYATSLSITSSNSVSSVTFSASATLTGSASFIDCDVSVTSGTFSADSISFDGSTKQLSLSSSAKFLSANAFSISANIIDFDSSGTSKVASASISVNSASTIKELEILYGSFIVVCDNPSGATVNLVSVSTDLTSQLVSITSPYSSDFYLSDVSFYSPTTISSSASVTLNDSSFYSLTIDATSVNVSTSSISVTNDTVVTCDNFTSLSGITSDSLSIVGSDIKIGGILNVIVVYVEGSSLGPVNGVSSVNFGNSNTTSIDIIVDDILDTSDGVFIFRTTDYIYFSISNGWSYQYSSITASSSVEFDCQGALSIEKSLSILTADLIMASSTSISSSQSISAYNISITTDTLTVNEALKATDTLTIVASSASFAPAYKLTAPTASITAPSYISYGSIAVGDLTSTSSTNNFLGTSSGSISSLTVTGDVTFANAPYLEIDSLNISSCSDFVVNNPIKLASATISATDITISSNISVSDIYTGLLSFTSVNSFLLDTSGSISGSYKNVTITSASDIELRGDISTNNTLSISTDTALELTGSELSGGTTSLVCGGNYTMDSSSSVSQTSSSGTLSFTAVSGEFNGTVTASGTTSITLSDAMTGTNGKITSNNSLTINATIINTSNDFSGNSQLQLTSSSGGIRGNSFNSGAGNVIINSKGTFITDDATTPLISSAGGDFRVTAPCVQLSSSKNLTADAEVNFTLNSSTQGSNISQNIVSSTISIKQLKNTLDINSKIGDTLATSIAISALELNIGESSPQSNTMKVFGSTSLGVITLIGIDSLNIYKDLDSSAEVSAATITLQSDDEVNIYTSSISGKSCIINADSFSSESSSSLSCSTSLTMSIGTEADIAFDIDESSSDFSFINPLASLTISGDLDFYSTTISADSISIDDGQIDSSSISLTSNGGGISINNASEITGGSLSLFTTSGSGDSVSIQNSSIVDITSSLLINSVGDVTIGSNVSIEADGNVTIYSEALQVASYVASGATQKITLDVTSLTLTGQLLAKTIVGNASSTIDISGGTLTSTTLSLPSCSSFSSSSSSSSLTATSNITIECTGAITFSYLNSGITLGSLSLTSLNSYIYLGNSVNSSEILLSAGGNVTVNDSLDSSGNVNISGAIISVADIECSKLTIEGDDNVSLANVDASGNIIVESGNDLSLGSGTSISGGSMTLYSDTSIISQGNVTFEYSGVFSATSPSVQCSGCTLSTSSSVEANVKSTSSDLEFGTISVTSGTTSFTSASNISIGNGTDHSWDGLCRFITPNNKTLTFSNNFVGSQLEIVGSSSFSATGSTFDLSTFSGTLDSIEVLSLVISSSITVSTSNDITISQLTVTNSSSSAVASLTSGGDVEIANLYEADDLTISGGTCSIGTANSSGSTFLTCASLEVTSPSTFGDISGVITGDSTIDGSLTCSGDATFTLGSNTSFAGIEANDIDITSSSGTFDSTYLTALNALSITSTSASAMGSSTSSWSGATSVDISVTLANIELLDLSSQNGSVSVQQTSGTVNITSITSGSSLSISSTSGSLSSSTSGSWYADGDITISATGSGGTVDLKTVESALGSVTINGKSVTVAGYLSATTSGKAVSVTSTTSFTGTNVVLNSPSVSITAPTGISLGTITTIVTSLSLNTNDSLTFNNELINSGCALTQLALVGASVEINSGIICTAAAVTVTSGSFTKSSTSNLSVSSLDVVSSGVITVGGPIITATTLSLKSTSTDNTSARCAIQSDGSLSSASGPITVDSYYTSIAASVSACSSTAPVDSDGDISIIHRGSATFVINSGICGDTVT</sequence>
<dbReference type="Proteomes" id="UP001057375">
    <property type="component" value="Unassembled WGS sequence"/>
</dbReference>
<evidence type="ECO:0000313" key="7">
    <source>
        <dbReference type="EMBL" id="GKT31805.1"/>
    </source>
</evidence>
<organism evidence="7 8">
    <name type="scientific">Aduncisulcus paluster</name>
    <dbReference type="NCBI Taxonomy" id="2918883"/>
    <lineage>
        <taxon>Eukaryota</taxon>
        <taxon>Metamonada</taxon>
        <taxon>Carpediemonas-like organisms</taxon>
        <taxon>Aduncisulcus</taxon>
    </lineage>
</organism>
<keyword evidence="2 5" id="KW-0378">Hydrolase</keyword>
<dbReference type="EMBL" id="BQXS01009744">
    <property type="protein sequence ID" value="GKT31805.1"/>
    <property type="molecule type" value="Genomic_DNA"/>
</dbReference>
<dbReference type="PRINTS" id="PR00114">
    <property type="entry name" value="STPHPHTASE"/>
</dbReference>
<dbReference type="Pfam" id="PF16891">
    <property type="entry name" value="STPPase_N"/>
    <property type="match status" value="1"/>
</dbReference>
<dbReference type="InterPro" id="IPR029052">
    <property type="entry name" value="Metallo-depent_PP-like"/>
</dbReference>
<keyword evidence="8" id="KW-1185">Reference proteome</keyword>
<feature type="domain" description="Plant heme peroxidase family profile" evidence="6">
    <location>
        <begin position="395"/>
        <end position="667"/>
    </location>
</feature>
<dbReference type="SUPFAM" id="SSF56300">
    <property type="entry name" value="Metallo-dependent phosphatases"/>
    <property type="match status" value="1"/>
</dbReference>